<feature type="compositionally biased region" description="Polar residues" evidence="1">
    <location>
        <begin position="173"/>
        <end position="186"/>
    </location>
</feature>
<keyword evidence="4" id="KW-1185">Reference proteome</keyword>
<dbReference type="Proteomes" id="UP000664357">
    <property type="component" value="Unassembled WGS sequence"/>
</dbReference>
<gene>
    <name evidence="3" type="ORF">JZO67_003052</name>
</gene>
<comment type="caution">
    <text evidence="3">The sequence shown here is derived from an EMBL/GenBank/DDBJ whole genome shotgun (WGS) entry which is preliminary data.</text>
</comment>
<feature type="compositionally biased region" description="Basic and acidic residues" evidence="1">
    <location>
        <begin position="201"/>
        <end position="213"/>
    </location>
</feature>
<protein>
    <submittedName>
        <fullName evidence="3">Uncharacterized protein</fullName>
    </submittedName>
</protein>
<feature type="signal peptide" evidence="2">
    <location>
        <begin position="1"/>
        <end position="18"/>
    </location>
</feature>
<evidence type="ECO:0000256" key="2">
    <source>
        <dbReference type="SAM" id="SignalP"/>
    </source>
</evidence>
<name>A0ABV0EU13_9ENTE</name>
<evidence type="ECO:0000313" key="3">
    <source>
        <dbReference type="EMBL" id="MEO1771078.1"/>
    </source>
</evidence>
<sequence>MKKLGSVCFVLVITFLLAGCSSKVTVEDLKAHDWQLDIKKNDESINYLATFSNEVMTLSFDTSDMESESSNEWEKMGEDFGKQLLENMKFKVQYSLKGNSIHLKNKDLDLDNDYTIKKDNKNLVLTPEKTGEKLILKPYKKTKSSSKTTDTTTTTTKTSSSTSSSSLESSSTENTYQQSIDEQNASLEAFLSEQQASQEAEASREYAEARASIDADNASWEAESQRRAAEQQASADAENARYADEEEAERLRMQAEVDAQNASIDAENARQAE</sequence>
<keyword evidence="2" id="KW-0732">Signal</keyword>
<dbReference type="EMBL" id="JAFREL020000002">
    <property type="protein sequence ID" value="MEO1771078.1"/>
    <property type="molecule type" value="Genomic_DNA"/>
</dbReference>
<feature type="compositionally biased region" description="Low complexity" evidence="1">
    <location>
        <begin position="145"/>
        <end position="172"/>
    </location>
</feature>
<evidence type="ECO:0000256" key="1">
    <source>
        <dbReference type="SAM" id="MobiDB-lite"/>
    </source>
</evidence>
<dbReference type="PROSITE" id="PS51257">
    <property type="entry name" value="PROKAR_LIPOPROTEIN"/>
    <property type="match status" value="1"/>
</dbReference>
<feature type="chain" id="PRO_5047457525" evidence="2">
    <location>
        <begin position="19"/>
        <end position="273"/>
    </location>
</feature>
<feature type="region of interest" description="Disordered" evidence="1">
    <location>
        <begin position="136"/>
        <end position="273"/>
    </location>
</feature>
<organism evidence="3 4">
    <name type="scientific">Candidatus Enterococcus ferrettii</name>
    <dbReference type="NCBI Taxonomy" id="2815324"/>
    <lineage>
        <taxon>Bacteria</taxon>
        <taxon>Bacillati</taxon>
        <taxon>Bacillota</taxon>
        <taxon>Bacilli</taxon>
        <taxon>Lactobacillales</taxon>
        <taxon>Enterococcaceae</taxon>
        <taxon>Enterococcus</taxon>
    </lineage>
</organism>
<dbReference type="RefSeq" id="WP_207703395.1">
    <property type="nucleotide sequence ID" value="NZ_JAFREL020000002.1"/>
</dbReference>
<accession>A0ABV0EU13</accession>
<feature type="compositionally biased region" description="Basic and acidic residues" evidence="1">
    <location>
        <begin position="238"/>
        <end position="255"/>
    </location>
</feature>
<reference evidence="3 4" key="1">
    <citation type="submission" date="2024-02" db="EMBL/GenBank/DDBJ databases">
        <title>The Genome Sequence of Enterococcus sp. DIV0159.</title>
        <authorList>
            <person name="Earl A."/>
            <person name="Manson A."/>
            <person name="Gilmore M."/>
            <person name="Sanders J."/>
            <person name="Shea T."/>
            <person name="Howe W."/>
            <person name="Livny J."/>
            <person name="Cuomo C."/>
            <person name="Neafsey D."/>
            <person name="Birren B."/>
        </authorList>
    </citation>
    <scope>NUCLEOTIDE SEQUENCE [LARGE SCALE GENOMIC DNA]</scope>
    <source>
        <strain evidence="3 4">665A</strain>
    </source>
</reference>
<proteinExistence type="predicted"/>
<evidence type="ECO:0000313" key="4">
    <source>
        <dbReference type="Proteomes" id="UP000664357"/>
    </source>
</evidence>